<name>A0A9K3PUN3_9STRA</name>
<dbReference type="AlphaFoldDB" id="A0A9K3PUN3"/>
<proteinExistence type="predicted"/>
<dbReference type="Proteomes" id="UP000693970">
    <property type="component" value="Unassembled WGS sequence"/>
</dbReference>
<comment type="caution">
    <text evidence="1">The sequence shown here is derived from an EMBL/GenBank/DDBJ whole genome shotgun (WGS) entry which is preliminary data.</text>
</comment>
<reference evidence="1" key="2">
    <citation type="submission" date="2021-04" db="EMBL/GenBank/DDBJ databases">
        <authorList>
            <person name="Podell S."/>
        </authorList>
    </citation>
    <scope>NUCLEOTIDE SEQUENCE</scope>
    <source>
        <strain evidence="1">Hildebrandi</strain>
    </source>
</reference>
<reference evidence="1" key="1">
    <citation type="journal article" date="2021" name="Sci. Rep.">
        <title>Diploid genomic architecture of Nitzschia inconspicua, an elite biomass production diatom.</title>
        <authorList>
            <person name="Oliver A."/>
            <person name="Podell S."/>
            <person name="Pinowska A."/>
            <person name="Traller J.C."/>
            <person name="Smith S.R."/>
            <person name="McClure R."/>
            <person name="Beliaev A."/>
            <person name="Bohutskyi P."/>
            <person name="Hill E.A."/>
            <person name="Rabines A."/>
            <person name="Zheng H."/>
            <person name="Allen L.Z."/>
            <person name="Kuo A."/>
            <person name="Grigoriev I.V."/>
            <person name="Allen A.E."/>
            <person name="Hazlebeck D."/>
            <person name="Allen E.E."/>
        </authorList>
    </citation>
    <scope>NUCLEOTIDE SEQUENCE</scope>
    <source>
        <strain evidence="1">Hildebrandi</strain>
    </source>
</reference>
<evidence type="ECO:0000313" key="2">
    <source>
        <dbReference type="Proteomes" id="UP000693970"/>
    </source>
</evidence>
<evidence type="ECO:0000313" key="1">
    <source>
        <dbReference type="EMBL" id="KAG7357794.1"/>
    </source>
</evidence>
<keyword evidence="2" id="KW-1185">Reference proteome</keyword>
<accession>A0A9K3PUN3</accession>
<protein>
    <submittedName>
        <fullName evidence="1">Uncharacterized protein</fullName>
    </submittedName>
</protein>
<sequence>MYSRHCFNIYNQKLEDTKHVDIGSLDCDCKMRSDVVPNRHGWEQSILRGGKIPHCVNVHHQKLEYTKIREYVDIGFLQGIEEESGCRFDPAGWEQSTVRGRIKSLSRGGKLPYLEDIASTCTIGRVHPLPNCLSTTVLVFVAMAIIHFMETAITIRTKNNNHNHNNPMYCTPLNQEQHEMTFCPSQCLSSSSAHFTCWEIQTFQ</sequence>
<dbReference type="EMBL" id="JAGRRH010000014">
    <property type="protein sequence ID" value="KAG7357794.1"/>
    <property type="molecule type" value="Genomic_DNA"/>
</dbReference>
<organism evidence="1 2">
    <name type="scientific">Nitzschia inconspicua</name>
    <dbReference type="NCBI Taxonomy" id="303405"/>
    <lineage>
        <taxon>Eukaryota</taxon>
        <taxon>Sar</taxon>
        <taxon>Stramenopiles</taxon>
        <taxon>Ochrophyta</taxon>
        <taxon>Bacillariophyta</taxon>
        <taxon>Bacillariophyceae</taxon>
        <taxon>Bacillariophycidae</taxon>
        <taxon>Bacillariales</taxon>
        <taxon>Bacillariaceae</taxon>
        <taxon>Nitzschia</taxon>
    </lineage>
</organism>
<gene>
    <name evidence="1" type="ORF">IV203_014381</name>
</gene>